<reference evidence="2" key="1">
    <citation type="submission" date="2025-08" db="UniProtKB">
        <authorList>
            <consortium name="RefSeq"/>
        </authorList>
    </citation>
    <scope>IDENTIFICATION</scope>
</reference>
<evidence type="ECO:0000313" key="1">
    <source>
        <dbReference type="Proteomes" id="UP001732720"/>
    </source>
</evidence>
<name>A0AC58LFR3_CASCN</name>
<sequence length="402" mass="45356">MALPLWAGQGVPKTNRGLSNMFNFQQPPPSRPSAGEQVNTGPAKGQNLFLWSVQQPQAPGPRPRAMENFVAGAEDRHPGVAGGIPAWATSLPTELPSDLELSEEERLQVSKELVDLQITTHRLQEQHEAEVFELKREVLRLESRVLELELRGDRAVQRHRAPGEADPRYCQAQAQEFSREAQEPGCSKHHRLQVQHKDILTEPGHLKLGSKLPGDQEQLQGKVKWMLEHHKTQQQALQTQVAAPALSCLLQKQAEGTGKATLRTFLEATLEDIKAAHHRREQQLAQAARAYRKRLADLSCRHELLLTIGRSPDTATWAQIHQKLQDFSHGSQAELERERAQLLVRAIKAEEQLAELQEYVNQHLGRYKQEILKLRKLVGAGDPWQMGSMPPAKPQRPRTRSR</sequence>
<accession>A0AC58LFR3</accession>
<protein>
    <submittedName>
        <fullName evidence="2">Coiled-coil domain-containing protein 78 isoform X4</fullName>
    </submittedName>
</protein>
<evidence type="ECO:0000313" key="2">
    <source>
        <dbReference type="RefSeq" id="XP_073915966.1"/>
    </source>
</evidence>
<dbReference type="RefSeq" id="XP_073915966.1">
    <property type="nucleotide sequence ID" value="XM_074059865.1"/>
</dbReference>
<proteinExistence type="predicted"/>
<keyword evidence="1" id="KW-1185">Reference proteome</keyword>
<dbReference type="Proteomes" id="UP001732720">
    <property type="component" value="Chromosome 17"/>
</dbReference>
<organism evidence="1 2">
    <name type="scientific">Castor canadensis</name>
    <name type="common">American beaver</name>
    <dbReference type="NCBI Taxonomy" id="51338"/>
    <lineage>
        <taxon>Eukaryota</taxon>
        <taxon>Metazoa</taxon>
        <taxon>Chordata</taxon>
        <taxon>Craniata</taxon>
        <taxon>Vertebrata</taxon>
        <taxon>Euteleostomi</taxon>
        <taxon>Mammalia</taxon>
        <taxon>Eutheria</taxon>
        <taxon>Euarchontoglires</taxon>
        <taxon>Glires</taxon>
        <taxon>Rodentia</taxon>
        <taxon>Castorimorpha</taxon>
        <taxon>Castoridae</taxon>
        <taxon>Castor</taxon>
    </lineage>
</organism>
<gene>
    <name evidence="2" type="primary">Ccdc78</name>
</gene>